<dbReference type="AlphaFoldDB" id="A0A426WZK4"/>
<organism evidence="2 3">
    <name type="scientific">Ensete ventricosum</name>
    <name type="common">Abyssinian banana</name>
    <name type="synonym">Musa ensete</name>
    <dbReference type="NCBI Taxonomy" id="4639"/>
    <lineage>
        <taxon>Eukaryota</taxon>
        <taxon>Viridiplantae</taxon>
        <taxon>Streptophyta</taxon>
        <taxon>Embryophyta</taxon>
        <taxon>Tracheophyta</taxon>
        <taxon>Spermatophyta</taxon>
        <taxon>Magnoliopsida</taxon>
        <taxon>Liliopsida</taxon>
        <taxon>Zingiberales</taxon>
        <taxon>Musaceae</taxon>
        <taxon>Ensete</taxon>
    </lineage>
</organism>
<evidence type="ECO:0000313" key="3">
    <source>
        <dbReference type="Proteomes" id="UP000287651"/>
    </source>
</evidence>
<accession>A0A426WZK4</accession>
<evidence type="ECO:0000256" key="1">
    <source>
        <dbReference type="SAM" id="MobiDB-lite"/>
    </source>
</evidence>
<feature type="compositionally biased region" description="Polar residues" evidence="1">
    <location>
        <begin position="9"/>
        <end position="20"/>
    </location>
</feature>
<feature type="region of interest" description="Disordered" evidence="1">
    <location>
        <begin position="1"/>
        <end position="20"/>
    </location>
</feature>
<dbReference type="Proteomes" id="UP000287651">
    <property type="component" value="Unassembled WGS sequence"/>
</dbReference>
<comment type="caution">
    <text evidence="2">The sequence shown here is derived from an EMBL/GenBank/DDBJ whole genome shotgun (WGS) entry which is preliminary data.</text>
</comment>
<name>A0A426WZK4_ENSVE</name>
<dbReference type="EMBL" id="AMZH03031081">
    <property type="protein sequence ID" value="RRT32654.1"/>
    <property type="molecule type" value="Genomic_DNA"/>
</dbReference>
<sequence>MPQRLLLLTTPSASAHSSDPTQPNLFLATVAIAGHNRCPSPISSSVGNHCCQPSPLLSLLLLLLLPRLYPRSAAAARSHTTASPLPATRDCGRCPQSTSAPIYRPLLPTAASFASSSPPLLPQQSHIIAVLPSSTTTIATPSSVAAPSAHSPPLSPLLLPPASVTASLALSHNHRWALLTLTLQPPPSLAAIALVGLPLPSPSSLASSSDLTVVALAEPLLPPSLPLSLLPSSPQSCHCHPFFLPVMQPKVKAAAILPCCRSRLQPCPPHLFPFIATSVAALPNCRQ</sequence>
<gene>
    <name evidence="2" type="ORF">B296_00015159</name>
</gene>
<evidence type="ECO:0000313" key="2">
    <source>
        <dbReference type="EMBL" id="RRT32654.1"/>
    </source>
</evidence>
<protein>
    <submittedName>
        <fullName evidence="2">Uncharacterized protein</fullName>
    </submittedName>
</protein>
<reference evidence="2 3" key="1">
    <citation type="journal article" date="2014" name="Agronomy (Basel)">
        <title>A Draft Genome Sequence for Ensete ventricosum, the Drought-Tolerant Tree Against Hunger.</title>
        <authorList>
            <person name="Harrison J."/>
            <person name="Moore K.A."/>
            <person name="Paszkiewicz K."/>
            <person name="Jones T."/>
            <person name="Grant M."/>
            <person name="Ambacheew D."/>
            <person name="Muzemil S."/>
            <person name="Studholme D.J."/>
        </authorList>
    </citation>
    <scope>NUCLEOTIDE SEQUENCE [LARGE SCALE GENOMIC DNA]</scope>
</reference>
<proteinExistence type="predicted"/>